<accession>A0A2X3EJ92</accession>
<feature type="domain" description="LysR substrate-binding" evidence="1">
    <location>
        <begin position="14"/>
        <end position="115"/>
    </location>
</feature>
<reference evidence="2 3" key="1">
    <citation type="submission" date="2018-06" db="EMBL/GenBank/DDBJ databases">
        <authorList>
            <consortium name="Pathogen Informatics"/>
            <person name="Doyle S."/>
        </authorList>
    </citation>
    <scope>NUCLEOTIDE SEQUENCE [LARGE SCALE GENOMIC DNA]</scope>
    <source>
        <strain evidence="2 3">NCTC9645</strain>
    </source>
</reference>
<dbReference type="Gene3D" id="3.40.190.10">
    <property type="entry name" value="Periplasmic binding protein-like II"/>
    <property type="match status" value="2"/>
</dbReference>
<proteinExistence type="predicted"/>
<dbReference type="InterPro" id="IPR005119">
    <property type="entry name" value="LysR_subst-bd"/>
</dbReference>
<sequence>MARPLFHLHRGVLPLMKYANDSYMGRQVNQVIDRTPEITFSLTFVSSMSELLKRMILNGDGVGWLPQYSIQRELDEGRLTILDESLSLPIGAWLYRSGSRLNQAAERFWQHIKTRNEPRE</sequence>
<evidence type="ECO:0000259" key="1">
    <source>
        <dbReference type="Pfam" id="PF03466"/>
    </source>
</evidence>
<protein>
    <submittedName>
        <fullName evidence="2">LysR family transcriptional regulator</fullName>
    </submittedName>
</protein>
<dbReference type="Pfam" id="PF03466">
    <property type="entry name" value="LysR_substrate"/>
    <property type="match status" value="1"/>
</dbReference>
<dbReference type="EMBL" id="UASO01000003">
    <property type="protein sequence ID" value="SQC12199.1"/>
    <property type="molecule type" value="Genomic_DNA"/>
</dbReference>
<evidence type="ECO:0000313" key="2">
    <source>
        <dbReference type="EMBL" id="SQC12199.1"/>
    </source>
</evidence>
<evidence type="ECO:0000313" key="3">
    <source>
        <dbReference type="Proteomes" id="UP000250675"/>
    </source>
</evidence>
<dbReference type="AlphaFoldDB" id="A0A2X3EJ92"/>
<dbReference type="Proteomes" id="UP000250675">
    <property type="component" value="Unassembled WGS sequence"/>
</dbReference>
<dbReference type="SUPFAM" id="SSF53850">
    <property type="entry name" value="Periplasmic binding protein-like II"/>
    <property type="match status" value="1"/>
</dbReference>
<gene>
    <name evidence="2" type="primary">qseD</name>
    <name evidence="2" type="ORF">NCTC9645_00827</name>
</gene>
<organism evidence="2 3">
    <name type="scientific">Klebsiella pneumoniae</name>
    <dbReference type="NCBI Taxonomy" id="573"/>
    <lineage>
        <taxon>Bacteria</taxon>
        <taxon>Pseudomonadati</taxon>
        <taxon>Pseudomonadota</taxon>
        <taxon>Gammaproteobacteria</taxon>
        <taxon>Enterobacterales</taxon>
        <taxon>Enterobacteriaceae</taxon>
        <taxon>Klebsiella/Raoultella group</taxon>
        <taxon>Klebsiella</taxon>
        <taxon>Klebsiella pneumoniae complex</taxon>
    </lineage>
</organism>
<name>A0A2X3EJ92_KLEPN</name>